<dbReference type="SUPFAM" id="SSF51161">
    <property type="entry name" value="Trimeric LpxA-like enzymes"/>
    <property type="match status" value="1"/>
</dbReference>
<reference evidence="5 6" key="1">
    <citation type="submission" date="2018-06" db="EMBL/GenBank/DDBJ databases">
        <title>The draft genome sequence of Crocinitomix sp. SM1701.</title>
        <authorList>
            <person name="Zhang X."/>
        </authorList>
    </citation>
    <scope>NUCLEOTIDE SEQUENCE [LARGE SCALE GENOMIC DNA]</scope>
    <source>
        <strain evidence="5 6">SM1701</strain>
    </source>
</reference>
<evidence type="ECO:0000256" key="3">
    <source>
        <dbReference type="ARBA" id="ARBA00022737"/>
    </source>
</evidence>
<dbReference type="AlphaFoldDB" id="A0A2W1NV32"/>
<keyword evidence="3" id="KW-0677">Repeat</keyword>
<dbReference type="InterPro" id="IPR011004">
    <property type="entry name" value="Trimer_LpxA-like_sf"/>
</dbReference>
<organism evidence="5 6">
    <name type="scientific">Putridiphycobacter roseus</name>
    <dbReference type="NCBI Taxonomy" id="2219161"/>
    <lineage>
        <taxon>Bacteria</taxon>
        <taxon>Pseudomonadati</taxon>
        <taxon>Bacteroidota</taxon>
        <taxon>Flavobacteriia</taxon>
        <taxon>Flavobacteriales</taxon>
        <taxon>Crocinitomicaceae</taxon>
        <taxon>Putridiphycobacter</taxon>
    </lineage>
</organism>
<dbReference type="CDD" id="cd04647">
    <property type="entry name" value="LbH_MAT_like"/>
    <property type="match status" value="1"/>
</dbReference>
<evidence type="ECO:0000256" key="1">
    <source>
        <dbReference type="ARBA" id="ARBA00007274"/>
    </source>
</evidence>
<protein>
    <submittedName>
        <fullName evidence="5">Acyltransferase</fullName>
    </submittedName>
</protein>
<dbReference type="Gene3D" id="2.160.10.10">
    <property type="entry name" value="Hexapeptide repeat proteins"/>
    <property type="match status" value="1"/>
</dbReference>
<dbReference type="OrthoDB" id="9812571at2"/>
<dbReference type="PROSITE" id="PS00101">
    <property type="entry name" value="HEXAPEP_TRANSFERASES"/>
    <property type="match status" value="1"/>
</dbReference>
<sequence>MDRLSALKNKETEEIFSKLNVLHEELSQAFSSEFDRSLPFNELLLDRWERAKKLGWGNGTSIYDNAYVFGDVTVGENTWIGPFTIIDGTGSLTIGDFCTISAGVHLYSHDNVLRTLSGNRKPILYAPLKIGSNTYIGPQSIISKGISIGDYVIIGANSFVNKDVPSNAIVAGNPAKVIGKVICKGDEIVLKYGI</sequence>
<evidence type="ECO:0000313" key="5">
    <source>
        <dbReference type="EMBL" id="PZE18638.1"/>
    </source>
</evidence>
<keyword evidence="2 5" id="KW-0808">Transferase</keyword>
<gene>
    <name evidence="5" type="ORF">DNU06_02065</name>
</gene>
<comment type="similarity">
    <text evidence="1">Belongs to the transferase hexapeptide repeat family.</text>
</comment>
<dbReference type="Pfam" id="PF00132">
    <property type="entry name" value="Hexapep"/>
    <property type="match status" value="1"/>
</dbReference>
<evidence type="ECO:0000256" key="2">
    <source>
        <dbReference type="ARBA" id="ARBA00022679"/>
    </source>
</evidence>
<evidence type="ECO:0000256" key="4">
    <source>
        <dbReference type="ARBA" id="ARBA00023315"/>
    </source>
</evidence>
<dbReference type="PANTHER" id="PTHR43300">
    <property type="entry name" value="ACETYLTRANSFERASE"/>
    <property type="match status" value="1"/>
</dbReference>
<dbReference type="GO" id="GO:0016746">
    <property type="term" value="F:acyltransferase activity"/>
    <property type="evidence" value="ECO:0007669"/>
    <property type="project" value="UniProtKB-KW"/>
</dbReference>
<accession>A0A2W1NV32</accession>
<comment type="caution">
    <text evidence="5">The sequence shown here is derived from an EMBL/GenBank/DDBJ whole genome shotgun (WGS) entry which is preliminary data.</text>
</comment>
<proteinExistence type="inferred from homology"/>
<dbReference type="PANTHER" id="PTHR43300:SF11">
    <property type="entry name" value="ACETYLTRANSFERASE RV3034C-RELATED"/>
    <property type="match status" value="1"/>
</dbReference>
<dbReference type="InterPro" id="IPR001451">
    <property type="entry name" value="Hexapep"/>
</dbReference>
<dbReference type="InterPro" id="IPR018357">
    <property type="entry name" value="Hexapep_transf_CS"/>
</dbReference>
<dbReference type="EMBL" id="QKSB01000001">
    <property type="protein sequence ID" value="PZE18638.1"/>
    <property type="molecule type" value="Genomic_DNA"/>
</dbReference>
<keyword evidence="6" id="KW-1185">Reference proteome</keyword>
<dbReference type="InterPro" id="IPR050179">
    <property type="entry name" value="Trans_hexapeptide_repeat"/>
</dbReference>
<dbReference type="RefSeq" id="WP_111061539.1">
    <property type="nucleotide sequence ID" value="NZ_JBHUCU010000007.1"/>
</dbReference>
<evidence type="ECO:0000313" key="6">
    <source>
        <dbReference type="Proteomes" id="UP000249248"/>
    </source>
</evidence>
<dbReference type="Proteomes" id="UP000249248">
    <property type="component" value="Unassembled WGS sequence"/>
</dbReference>
<keyword evidence="4 5" id="KW-0012">Acyltransferase</keyword>
<name>A0A2W1NV32_9FLAO</name>
<dbReference type="Pfam" id="PF14602">
    <property type="entry name" value="Hexapep_2"/>
    <property type="match status" value="1"/>
</dbReference>